<name>A0AAV1FZS7_XYRNO</name>
<reference evidence="3" key="1">
    <citation type="submission" date="2023-08" db="EMBL/GenBank/DDBJ databases">
        <authorList>
            <person name="Alioto T."/>
            <person name="Alioto T."/>
            <person name="Gomez Garrido J."/>
        </authorList>
    </citation>
    <scope>NUCLEOTIDE SEQUENCE</scope>
</reference>
<proteinExistence type="predicted"/>
<protein>
    <submittedName>
        <fullName evidence="3">Uncharacterized protein LOC114468322 isoform X3</fullName>
    </submittedName>
</protein>
<accession>A0AAV1FZS7</accession>
<dbReference type="Proteomes" id="UP001178508">
    <property type="component" value="Chromosome 11"/>
</dbReference>
<organism evidence="3 4">
    <name type="scientific">Xyrichtys novacula</name>
    <name type="common">Pearly razorfish</name>
    <name type="synonym">Hemipteronotus novacula</name>
    <dbReference type="NCBI Taxonomy" id="13765"/>
    <lineage>
        <taxon>Eukaryota</taxon>
        <taxon>Metazoa</taxon>
        <taxon>Chordata</taxon>
        <taxon>Craniata</taxon>
        <taxon>Vertebrata</taxon>
        <taxon>Euteleostomi</taxon>
        <taxon>Actinopterygii</taxon>
        <taxon>Neopterygii</taxon>
        <taxon>Teleostei</taxon>
        <taxon>Neoteleostei</taxon>
        <taxon>Acanthomorphata</taxon>
        <taxon>Eupercaria</taxon>
        <taxon>Labriformes</taxon>
        <taxon>Labridae</taxon>
        <taxon>Xyrichtys</taxon>
    </lineage>
</organism>
<sequence>MTNTTLPHTFDIALYYLNPDQIETEIEVPAFFSKHMLQLDPSTISQIQYAGTQTIDLTPVDDVLIDIRSQEKSLLQPIGYVWSTPDTLLAVAIGLGYLLTFGLTFIYVKRGRSLQYKIDQCVTRLRLRRQPETEQGVEEPEEDQVSHMLEV</sequence>
<feature type="region of interest" description="Disordered" evidence="1">
    <location>
        <begin position="130"/>
        <end position="151"/>
    </location>
</feature>
<dbReference type="AlphaFoldDB" id="A0AAV1FZS7"/>
<evidence type="ECO:0000256" key="1">
    <source>
        <dbReference type="SAM" id="MobiDB-lite"/>
    </source>
</evidence>
<keyword evidence="2" id="KW-1133">Transmembrane helix</keyword>
<keyword evidence="4" id="KW-1185">Reference proteome</keyword>
<feature type="transmembrane region" description="Helical" evidence="2">
    <location>
        <begin position="88"/>
        <end position="108"/>
    </location>
</feature>
<keyword evidence="2" id="KW-0812">Transmembrane</keyword>
<evidence type="ECO:0000313" key="4">
    <source>
        <dbReference type="Proteomes" id="UP001178508"/>
    </source>
</evidence>
<evidence type="ECO:0000313" key="3">
    <source>
        <dbReference type="EMBL" id="CAJ1066476.1"/>
    </source>
</evidence>
<keyword evidence="2" id="KW-0472">Membrane</keyword>
<gene>
    <name evidence="3" type="ORF">XNOV1_A007392</name>
</gene>
<dbReference type="EMBL" id="OY660874">
    <property type="protein sequence ID" value="CAJ1066476.1"/>
    <property type="molecule type" value="Genomic_DNA"/>
</dbReference>
<evidence type="ECO:0000256" key="2">
    <source>
        <dbReference type="SAM" id="Phobius"/>
    </source>
</evidence>